<evidence type="ECO:0008006" key="4">
    <source>
        <dbReference type="Google" id="ProtNLM"/>
    </source>
</evidence>
<evidence type="ECO:0000313" key="3">
    <source>
        <dbReference type="Proteomes" id="UP000218418"/>
    </source>
</evidence>
<protein>
    <recommendedName>
        <fullName evidence="4">Ssl1498 family light-harvesting-like protein</fullName>
    </recommendedName>
</protein>
<dbReference type="InterPro" id="IPR048028">
    <property type="entry name" value="Psb34-like"/>
</dbReference>
<evidence type="ECO:0000313" key="2">
    <source>
        <dbReference type="EMBL" id="BAY82685.1"/>
    </source>
</evidence>
<dbReference type="Proteomes" id="UP000218418">
    <property type="component" value="Chromosome"/>
</dbReference>
<keyword evidence="1" id="KW-1133">Transmembrane helix</keyword>
<dbReference type="AlphaFoldDB" id="A0A1Z4LN54"/>
<proteinExistence type="predicted"/>
<organism evidence="2 3">
    <name type="scientific">Calothrix parasitica NIES-267</name>
    <dbReference type="NCBI Taxonomy" id="1973488"/>
    <lineage>
        <taxon>Bacteria</taxon>
        <taxon>Bacillati</taxon>
        <taxon>Cyanobacteriota</taxon>
        <taxon>Cyanophyceae</taxon>
        <taxon>Nostocales</taxon>
        <taxon>Calotrichaceae</taxon>
        <taxon>Calothrix</taxon>
    </lineage>
</organism>
<dbReference type="OrthoDB" id="462212at2"/>
<name>A0A1Z4LN54_9CYAN</name>
<evidence type="ECO:0000256" key="1">
    <source>
        <dbReference type="SAM" id="Phobius"/>
    </source>
</evidence>
<dbReference type="EMBL" id="AP018227">
    <property type="protein sequence ID" value="BAY82685.1"/>
    <property type="molecule type" value="Genomic_DNA"/>
</dbReference>
<dbReference type="Pfam" id="PF26394">
    <property type="entry name" value="Psb34"/>
    <property type="match status" value="1"/>
</dbReference>
<keyword evidence="1" id="KW-0472">Membrane</keyword>
<sequence>MSKQNISSTITLKDKVVAHRISDGSELIPAEIQANKSFDNNRLPNTPLETGYIVDDEGIIDNYATEADISLTDYPSPKQQKHYIFLGAGAMLLVTTTLLIAFAAS</sequence>
<gene>
    <name evidence="2" type="ORF">NIES267_21690</name>
</gene>
<reference evidence="2 3" key="1">
    <citation type="submission" date="2017-06" db="EMBL/GenBank/DDBJ databases">
        <title>Genome sequencing of cyanobaciteial culture collection at National Institute for Environmental Studies (NIES).</title>
        <authorList>
            <person name="Hirose Y."/>
            <person name="Shimura Y."/>
            <person name="Fujisawa T."/>
            <person name="Nakamura Y."/>
            <person name="Kawachi M."/>
        </authorList>
    </citation>
    <scope>NUCLEOTIDE SEQUENCE [LARGE SCALE GENOMIC DNA]</scope>
    <source>
        <strain evidence="2 3">NIES-267</strain>
    </source>
</reference>
<keyword evidence="3" id="KW-1185">Reference proteome</keyword>
<accession>A0A1Z4LN54</accession>
<keyword evidence="1" id="KW-0812">Transmembrane</keyword>
<dbReference type="NCBIfam" id="NF033486">
    <property type="entry name" value="harvest_ssl1498"/>
    <property type="match status" value="1"/>
</dbReference>
<feature type="transmembrane region" description="Helical" evidence="1">
    <location>
        <begin position="83"/>
        <end position="104"/>
    </location>
</feature>